<evidence type="ECO:0000256" key="2">
    <source>
        <dbReference type="PROSITE-ProRule" id="PRU01379"/>
    </source>
</evidence>
<dbReference type="InterPro" id="IPR000834">
    <property type="entry name" value="Peptidase_M14"/>
</dbReference>
<dbReference type="GO" id="GO:0000272">
    <property type="term" value="P:polysaccharide catabolic process"/>
    <property type="evidence" value="ECO:0007669"/>
    <property type="project" value="InterPro"/>
</dbReference>
<keyword evidence="4" id="KW-0378">Hydrolase</keyword>
<dbReference type="Pfam" id="PF18027">
    <property type="entry name" value="Pepdidase_M14_N"/>
    <property type="match status" value="1"/>
</dbReference>
<sequence length="508" mass="55433">MYLPVRLIACVGMFLLLGTSARAVIMLDGDFDHGGLDEANSSVVGSQVQLAGRDNYNPGQWKWLYFSASGVNGLQPIFQIDDDFNTGGSSLNGHEMVYSYDQENWSFFDNNVRNSSADTFTFSNDSAFSQDQVWVAYGLPYPAARTANHTAELVSSPWVSPTLSGNSSLVIGQSPGGIDDLGRTVAPQDMYGYKISDPTGAAVKKKVALVSGVHSNETLGNFNLEGLVDFLVSDELEAALLRKYADFYVYPMGNPDGRFAGYNRSTVQRESLDPNRYWVPPNYNNLDDIEVVGDALIADTGGDVDYLLDFHSTVNDTYAYHHGLLLPAYQSDPMWLNLLSLEPNVITGGASLIDDTGAKFGRDHLNAEFSATFETRFLAGENVDRFLALGRNFGLAFEQAFVVPLDLNFDGQFNAQDWTKFLAGAETNLSVLSTIDAYAAGDLNGDGFNNLVDFGIFKNEYIAVYGLAGFQALVAEVPEPNSLLIPLLLLGSVPLLRPIRQPISFLGH</sequence>
<dbReference type="Proteomes" id="UP000323917">
    <property type="component" value="Chromosome"/>
</dbReference>
<dbReference type="GO" id="GO:0006508">
    <property type="term" value="P:proteolysis"/>
    <property type="evidence" value="ECO:0007669"/>
    <property type="project" value="InterPro"/>
</dbReference>
<dbReference type="Gene3D" id="2.60.40.3120">
    <property type="match status" value="1"/>
</dbReference>
<dbReference type="Gene3D" id="1.10.1330.10">
    <property type="entry name" value="Dockerin domain"/>
    <property type="match status" value="1"/>
</dbReference>
<dbReference type="GO" id="GO:0008270">
    <property type="term" value="F:zinc ion binding"/>
    <property type="evidence" value="ECO:0007669"/>
    <property type="project" value="InterPro"/>
</dbReference>
<dbReference type="InterPro" id="IPR040626">
    <property type="entry name" value="Pepdidase_M14_N"/>
</dbReference>
<evidence type="ECO:0000313" key="4">
    <source>
        <dbReference type="EMBL" id="QEG34548.1"/>
    </source>
</evidence>
<accession>A0A5B9Q693</accession>
<evidence type="ECO:0000259" key="3">
    <source>
        <dbReference type="PROSITE" id="PS52035"/>
    </source>
</evidence>
<name>A0A5B9Q693_9BACT</name>
<dbReference type="PROSITE" id="PS52035">
    <property type="entry name" value="PEPTIDASE_M14"/>
    <property type="match status" value="1"/>
</dbReference>
<feature type="domain" description="Peptidase M14" evidence="3">
    <location>
        <begin position="147"/>
        <end position="401"/>
    </location>
</feature>
<dbReference type="GO" id="GO:0004181">
    <property type="term" value="F:metallocarboxypeptidase activity"/>
    <property type="evidence" value="ECO:0007669"/>
    <property type="project" value="InterPro"/>
</dbReference>
<keyword evidence="4" id="KW-0645">Protease</keyword>
<dbReference type="Pfam" id="PF00246">
    <property type="entry name" value="Peptidase_M14"/>
    <property type="match status" value="1"/>
</dbReference>
<gene>
    <name evidence="4" type="ORF">Pr1d_18280</name>
</gene>
<dbReference type="PANTHER" id="PTHR12756:SF11">
    <property type="entry name" value="CYTOSOLIC CARBOXYPEPTIDASE 1"/>
    <property type="match status" value="1"/>
</dbReference>
<reference evidence="4 5" key="1">
    <citation type="submission" date="2019-08" db="EMBL/GenBank/DDBJ databases">
        <title>Deep-cultivation of Planctomycetes and their phenomic and genomic characterization uncovers novel biology.</title>
        <authorList>
            <person name="Wiegand S."/>
            <person name="Jogler M."/>
            <person name="Boedeker C."/>
            <person name="Pinto D."/>
            <person name="Vollmers J."/>
            <person name="Rivas-Marin E."/>
            <person name="Kohn T."/>
            <person name="Peeters S.H."/>
            <person name="Heuer A."/>
            <person name="Rast P."/>
            <person name="Oberbeckmann S."/>
            <person name="Bunk B."/>
            <person name="Jeske O."/>
            <person name="Meyerdierks A."/>
            <person name="Storesund J.E."/>
            <person name="Kallscheuer N."/>
            <person name="Luecker S."/>
            <person name="Lage O.M."/>
            <person name="Pohl T."/>
            <person name="Merkel B.J."/>
            <person name="Hornburger P."/>
            <person name="Mueller R.-W."/>
            <person name="Bruemmer F."/>
            <person name="Labrenz M."/>
            <person name="Spormann A.M."/>
            <person name="Op den Camp H."/>
            <person name="Overmann J."/>
            <person name="Amann R."/>
            <person name="Jetten M.S.M."/>
            <person name="Mascher T."/>
            <person name="Medema M.H."/>
            <person name="Devos D.P."/>
            <person name="Kaster A.-K."/>
            <person name="Ovreas L."/>
            <person name="Rohde M."/>
            <person name="Galperin M.Y."/>
            <person name="Jogler C."/>
        </authorList>
    </citation>
    <scope>NUCLEOTIDE SEQUENCE [LARGE SCALE GENOMIC DNA]</scope>
    <source>
        <strain evidence="4 5">Pr1d</strain>
    </source>
</reference>
<dbReference type="OrthoDB" id="243707at2"/>
<proteinExistence type="inferred from homology"/>
<comment type="cofactor">
    <cofactor evidence="1">
        <name>Zn(2+)</name>
        <dbReference type="ChEBI" id="CHEBI:29105"/>
    </cofactor>
</comment>
<comment type="similarity">
    <text evidence="2">Belongs to the peptidase M14 family.</text>
</comment>
<dbReference type="Gene3D" id="3.40.630.10">
    <property type="entry name" value="Zn peptidases"/>
    <property type="match status" value="1"/>
</dbReference>
<organism evidence="4 5">
    <name type="scientific">Bythopirellula goksoeyrii</name>
    <dbReference type="NCBI Taxonomy" id="1400387"/>
    <lineage>
        <taxon>Bacteria</taxon>
        <taxon>Pseudomonadati</taxon>
        <taxon>Planctomycetota</taxon>
        <taxon>Planctomycetia</taxon>
        <taxon>Pirellulales</taxon>
        <taxon>Lacipirellulaceae</taxon>
        <taxon>Bythopirellula</taxon>
    </lineage>
</organism>
<feature type="active site" description="Proton donor/acceptor" evidence="2">
    <location>
        <position position="374"/>
    </location>
</feature>
<dbReference type="KEGG" id="bgok:Pr1d_18280"/>
<keyword evidence="4" id="KW-0121">Carboxypeptidase</keyword>
<evidence type="ECO:0000256" key="1">
    <source>
        <dbReference type="ARBA" id="ARBA00001947"/>
    </source>
</evidence>
<protein>
    <submittedName>
        <fullName evidence="4">Zinc carboxypeptidase</fullName>
    </submittedName>
</protein>
<dbReference type="EMBL" id="CP042913">
    <property type="protein sequence ID" value="QEG34548.1"/>
    <property type="molecule type" value="Genomic_DNA"/>
</dbReference>
<dbReference type="PANTHER" id="PTHR12756">
    <property type="entry name" value="CYTOSOLIC CARBOXYPEPTIDASE"/>
    <property type="match status" value="1"/>
</dbReference>
<dbReference type="SUPFAM" id="SSF53187">
    <property type="entry name" value="Zn-dependent exopeptidases"/>
    <property type="match status" value="1"/>
</dbReference>
<keyword evidence="5" id="KW-1185">Reference proteome</keyword>
<dbReference type="InterPro" id="IPR050821">
    <property type="entry name" value="Cytosolic_carboxypeptidase"/>
</dbReference>
<dbReference type="AlphaFoldDB" id="A0A5B9Q693"/>
<dbReference type="InterPro" id="IPR036439">
    <property type="entry name" value="Dockerin_dom_sf"/>
</dbReference>
<evidence type="ECO:0000313" key="5">
    <source>
        <dbReference type="Proteomes" id="UP000323917"/>
    </source>
</evidence>